<evidence type="ECO:0000256" key="1">
    <source>
        <dbReference type="SAM" id="SignalP"/>
    </source>
</evidence>
<sequence>MQFPSALIFGLLIQSAVAEPGHVSQQPGGCPAGQTTRINGQCPTGHLSRRHGAKYCPTRRWSYRWIGGFGVLSTFRLVFLTASSYGVRIRPMDLLRPARPPKNGQYDFPEVSVLSRGPPCWITPPDGSP</sequence>
<name>G4MXG9_PYRO7</name>
<reference evidence="2 3" key="1">
    <citation type="journal article" date="2005" name="Nature">
        <title>The genome sequence of the rice blast fungus Magnaporthe grisea.</title>
        <authorList>
            <person name="Dean R.A."/>
            <person name="Talbot N.J."/>
            <person name="Ebbole D.J."/>
            <person name="Farman M.L."/>
            <person name="Mitchell T.K."/>
            <person name="Orbach M.J."/>
            <person name="Thon M."/>
            <person name="Kulkarni R."/>
            <person name="Xu J.R."/>
            <person name="Pan H."/>
            <person name="Read N.D."/>
            <person name="Lee Y.H."/>
            <person name="Carbone I."/>
            <person name="Brown D."/>
            <person name="Oh Y.Y."/>
            <person name="Donofrio N."/>
            <person name="Jeong J.S."/>
            <person name="Soanes D.M."/>
            <person name="Djonovic S."/>
            <person name="Kolomiets E."/>
            <person name="Rehmeyer C."/>
            <person name="Li W."/>
            <person name="Harding M."/>
            <person name="Kim S."/>
            <person name="Lebrun M.H."/>
            <person name="Bohnert H."/>
            <person name="Coughlan S."/>
            <person name="Butler J."/>
            <person name="Calvo S."/>
            <person name="Ma L.J."/>
            <person name="Nicol R."/>
            <person name="Purcell S."/>
            <person name="Nusbaum C."/>
            <person name="Galagan J.E."/>
            <person name="Birren B.W."/>
        </authorList>
    </citation>
    <scope>NUCLEOTIDE SEQUENCE [LARGE SCALE GENOMIC DNA]</scope>
    <source>
        <strain evidence="3">70-15 / ATCC MYA-4617 / FGSC 8958</strain>
    </source>
</reference>
<dbReference type="GeneID" id="12986169"/>
<gene>
    <name evidence="2" type="ORF">MGG_15410</name>
</gene>
<dbReference type="RefSeq" id="XP_003713306.1">
    <property type="nucleotide sequence ID" value="XM_003713258.1"/>
</dbReference>
<dbReference type="AlphaFoldDB" id="G4MXG9"/>
<dbReference type="OrthoDB" id="10278638at2759"/>
<feature type="chain" id="PRO_5003466284" evidence="1">
    <location>
        <begin position="19"/>
        <end position="129"/>
    </location>
</feature>
<keyword evidence="1" id="KW-0732">Signal</keyword>
<reference key="2">
    <citation type="submission" date="2011-05" db="EMBL/GenBank/DDBJ databases">
        <title>The Genome Sequence of Magnaporthe oryzae 70-15.</title>
        <authorList>
            <consortium name="The Broad Institute Genome Sequencing Platform"/>
            <person name="Ma L.-J."/>
            <person name="Dead R."/>
            <person name="Young S.K."/>
            <person name="Zeng Q."/>
            <person name="Gargeya S."/>
            <person name="Fitzgerald M."/>
            <person name="Haas B."/>
            <person name="Abouelleil A."/>
            <person name="Alvarado L."/>
            <person name="Arachchi H.M."/>
            <person name="Berlin A."/>
            <person name="Brown A."/>
            <person name="Chapman S.B."/>
            <person name="Chen Z."/>
            <person name="Dunbar C."/>
            <person name="Freedman E."/>
            <person name="Gearin G."/>
            <person name="Gellesch M."/>
            <person name="Goldberg J."/>
            <person name="Griggs A."/>
            <person name="Gujja S."/>
            <person name="Heiman D."/>
            <person name="Howarth C."/>
            <person name="Larson L."/>
            <person name="Lui A."/>
            <person name="MacDonald P.J.P."/>
            <person name="Mehta T."/>
            <person name="Montmayeur A."/>
            <person name="Murphy C."/>
            <person name="Neiman D."/>
            <person name="Pearson M."/>
            <person name="Priest M."/>
            <person name="Roberts A."/>
            <person name="Saif S."/>
            <person name="Shea T."/>
            <person name="Shenoy N."/>
            <person name="Sisk P."/>
            <person name="Stolte C."/>
            <person name="Sykes S."/>
            <person name="Yandava C."/>
            <person name="Wortman J."/>
            <person name="Nusbaum C."/>
            <person name="Birren B."/>
        </authorList>
    </citation>
    <scope>NUCLEOTIDE SEQUENCE</scope>
    <source>
        <strain>70-15</strain>
    </source>
</reference>
<dbReference type="Proteomes" id="UP000009058">
    <property type="component" value="Chromosome 2"/>
</dbReference>
<dbReference type="EMBL" id="CM001232">
    <property type="protein sequence ID" value="EHA53499.1"/>
    <property type="molecule type" value="Genomic_DNA"/>
</dbReference>
<proteinExistence type="predicted"/>
<dbReference type="InParanoid" id="G4MXG9"/>
<accession>G4MXG9</accession>
<feature type="signal peptide" evidence="1">
    <location>
        <begin position="1"/>
        <end position="18"/>
    </location>
</feature>
<dbReference type="KEGG" id="mgr:MGG_15410"/>
<evidence type="ECO:0000313" key="3">
    <source>
        <dbReference type="Proteomes" id="UP000009058"/>
    </source>
</evidence>
<organism evidence="2 3">
    <name type="scientific">Pyricularia oryzae (strain 70-15 / ATCC MYA-4617 / FGSC 8958)</name>
    <name type="common">Rice blast fungus</name>
    <name type="synonym">Magnaporthe oryzae</name>
    <dbReference type="NCBI Taxonomy" id="242507"/>
    <lineage>
        <taxon>Eukaryota</taxon>
        <taxon>Fungi</taxon>
        <taxon>Dikarya</taxon>
        <taxon>Ascomycota</taxon>
        <taxon>Pezizomycotina</taxon>
        <taxon>Sordariomycetes</taxon>
        <taxon>Sordariomycetidae</taxon>
        <taxon>Magnaporthales</taxon>
        <taxon>Pyriculariaceae</taxon>
        <taxon>Pyricularia</taxon>
    </lineage>
</organism>
<keyword evidence="3" id="KW-1185">Reference proteome</keyword>
<dbReference type="VEuPathDB" id="FungiDB:MGG_15410"/>
<evidence type="ECO:0000313" key="2">
    <source>
        <dbReference type="EMBL" id="EHA53499.1"/>
    </source>
</evidence>
<protein>
    <submittedName>
        <fullName evidence="2">Uncharacterized protein</fullName>
    </submittedName>
</protein>
<dbReference type="HOGENOM" id="CLU_1949240_0_0_1"/>